<dbReference type="Proteomes" id="UP001057402">
    <property type="component" value="Chromosome 5"/>
</dbReference>
<organism evidence="1 2">
    <name type="scientific">Melastoma candidum</name>
    <dbReference type="NCBI Taxonomy" id="119954"/>
    <lineage>
        <taxon>Eukaryota</taxon>
        <taxon>Viridiplantae</taxon>
        <taxon>Streptophyta</taxon>
        <taxon>Embryophyta</taxon>
        <taxon>Tracheophyta</taxon>
        <taxon>Spermatophyta</taxon>
        <taxon>Magnoliopsida</taxon>
        <taxon>eudicotyledons</taxon>
        <taxon>Gunneridae</taxon>
        <taxon>Pentapetalae</taxon>
        <taxon>rosids</taxon>
        <taxon>malvids</taxon>
        <taxon>Myrtales</taxon>
        <taxon>Melastomataceae</taxon>
        <taxon>Melastomatoideae</taxon>
        <taxon>Melastomateae</taxon>
        <taxon>Melastoma</taxon>
    </lineage>
</organism>
<evidence type="ECO:0000313" key="1">
    <source>
        <dbReference type="EMBL" id="KAI4370938.1"/>
    </source>
</evidence>
<reference evidence="2" key="1">
    <citation type="journal article" date="2023" name="Front. Plant Sci.">
        <title>Chromosomal-level genome assembly of Melastoma candidum provides insights into trichome evolution.</title>
        <authorList>
            <person name="Zhong Y."/>
            <person name="Wu W."/>
            <person name="Sun C."/>
            <person name="Zou P."/>
            <person name="Liu Y."/>
            <person name="Dai S."/>
            <person name="Zhou R."/>
        </authorList>
    </citation>
    <scope>NUCLEOTIDE SEQUENCE [LARGE SCALE GENOMIC DNA]</scope>
</reference>
<accession>A0ACB9R0C7</accession>
<gene>
    <name evidence="1" type="ORF">MLD38_019228</name>
</gene>
<protein>
    <submittedName>
        <fullName evidence="1">Uncharacterized protein</fullName>
    </submittedName>
</protein>
<sequence>MATEKHCTLENFRVGNIDPDACGDWSLQRSCSGEIKESDNPDVEVLENLEDYFQDLNDRLVISRMVSDSVIKGMVGAVEQEAKEKISQKEVEISWLRSALRCYRNEGNEDFPEAFGLSQVFSHDVFDVGDFFESSRDEIMEQLKHLRKEIDCMRGPGSFWKISTGSQLVGLGGLLSEKVSERWATVDNVINTLQSKIETVYHNLMNIDVYSKGQLTRCSKNGSFELKLRLQLWLIVSEGINTSLRGSFGTMAVITVATSLPRRR</sequence>
<keyword evidence="2" id="KW-1185">Reference proteome</keyword>
<comment type="caution">
    <text evidence="1">The sequence shown here is derived from an EMBL/GenBank/DDBJ whole genome shotgun (WGS) entry which is preliminary data.</text>
</comment>
<proteinExistence type="predicted"/>
<evidence type="ECO:0000313" key="2">
    <source>
        <dbReference type="Proteomes" id="UP001057402"/>
    </source>
</evidence>
<name>A0ACB9R0C7_9MYRT</name>
<dbReference type="EMBL" id="CM042884">
    <property type="protein sequence ID" value="KAI4370938.1"/>
    <property type="molecule type" value="Genomic_DNA"/>
</dbReference>